<organism evidence="3 4">
    <name type="scientific">Bavariicoccus seileri</name>
    <dbReference type="NCBI Taxonomy" id="549685"/>
    <lineage>
        <taxon>Bacteria</taxon>
        <taxon>Bacillati</taxon>
        <taxon>Bacillota</taxon>
        <taxon>Bacilli</taxon>
        <taxon>Lactobacillales</taxon>
        <taxon>Enterococcaceae</taxon>
        <taxon>Bavariicoccus</taxon>
    </lineage>
</organism>
<dbReference type="InterPro" id="IPR010982">
    <property type="entry name" value="Lambda_DNA-bd_dom_sf"/>
</dbReference>
<dbReference type="Pfam" id="PF01381">
    <property type="entry name" value="HTH_3"/>
    <property type="match status" value="1"/>
</dbReference>
<feature type="domain" description="HTH cro/C1-type" evidence="2">
    <location>
        <begin position="7"/>
        <end position="61"/>
    </location>
</feature>
<proteinExistence type="predicted"/>
<evidence type="ECO:0000259" key="2">
    <source>
        <dbReference type="PROSITE" id="PS50943"/>
    </source>
</evidence>
<dbReference type="EMBL" id="DQHO01000008">
    <property type="protein sequence ID" value="HCS93291.1"/>
    <property type="molecule type" value="Genomic_DNA"/>
</dbReference>
<dbReference type="GO" id="GO:0003677">
    <property type="term" value="F:DNA binding"/>
    <property type="evidence" value="ECO:0007669"/>
    <property type="project" value="UniProtKB-KW"/>
</dbReference>
<comment type="caution">
    <text evidence="3">The sequence shown here is derived from an EMBL/GenBank/DDBJ whole genome shotgun (WGS) entry which is preliminary data.</text>
</comment>
<dbReference type="Proteomes" id="UP000262195">
    <property type="component" value="Unassembled WGS sequence"/>
</dbReference>
<keyword evidence="1" id="KW-0238">DNA-binding</keyword>
<dbReference type="CDD" id="cd00093">
    <property type="entry name" value="HTH_XRE"/>
    <property type="match status" value="1"/>
</dbReference>
<protein>
    <submittedName>
        <fullName evidence="3">XRE family transcriptional regulator</fullName>
    </submittedName>
</protein>
<evidence type="ECO:0000256" key="1">
    <source>
        <dbReference type="ARBA" id="ARBA00023125"/>
    </source>
</evidence>
<dbReference type="PANTHER" id="PTHR46558:SF13">
    <property type="entry name" value="HTH-TYPE TRANSCRIPTIONAL REGULATOR IMMR"/>
    <property type="match status" value="1"/>
</dbReference>
<evidence type="ECO:0000313" key="4">
    <source>
        <dbReference type="Proteomes" id="UP000262195"/>
    </source>
</evidence>
<sequence>MTIGKQLKKARLDANLTQESLSKRINVSRQTISNWENERSYPDISSIILLSDIYGLSLDLNDS</sequence>
<dbReference type="AlphaFoldDB" id="A0A3D4S5S0"/>
<dbReference type="SUPFAM" id="SSF47413">
    <property type="entry name" value="lambda repressor-like DNA-binding domains"/>
    <property type="match status" value="1"/>
</dbReference>
<reference evidence="3 4" key="1">
    <citation type="journal article" date="2018" name="Nat. Biotechnol.">
        <title>A standardized bacterial taxonomy based on genome phylogeny substantially revises the tree of life.</title>
        <authorList>
            <person name="Parks D.H."/>
            <person name="Chuvochina M."/>
            <person name="Waite D.W."/>
            <person name="Rinke C."/>
            <person name="Skarshewski A."/>
            <person name="Chaumeil P.A."/>
            <person name="Hugenholtz P."/>
        </authorList>
    </citation>
    <scope>NUCLEOTIDE SEQUENCE [LARGE SCALE GENOMIC DNA]</scope>
    <source>
        <strain evidence="3">UBA11306</strain>
    </source>
</reference>
<dbReference type="PROSITE" id="PS50943">
    <property type="entry name" value="HTH_CROC1"/>
    <property type="match status" value="1"/>
</dbReference>
<dbReference type="InterPro" id="IPR001387">
    <property type="entry name" value="Cro/C1-type_HTH"/>
</dbReference>
<dbReference type="PANTHER" id="PTHR46558">
    <property type="entry name" value="TRACRIPTIONAL REGULATORY PROTEIN-RELATED-RELATED"/>
    <property type="match status" value="1"/>
</dbReference>
<name>A0A3D4S5S0_9ENTE</name>
<accession>A0A3D4S5S0</accession>
<dbReference type="STRING" id="1121105.GCA_000421665_02035"/>
<dbReference type="Gene3D" id="1.10.260.40">
    <property type="entry name" value="lambda repressor-like DNA-binding domains"/>
    <property type="match status" value="1"/>
</dbReference>
<dbReference type="SMART" id="SM00530">
    <property type="entry name" value="HTH_XRE"/>
    <property type="match status" value="1"/>
</dbReference>
<gene>
    <name evidence="3" type="ORF">DIW15_01110</name>
</gene>
<evidence type="ECO:0000313" key="3">
    <source>
        <dbReference type="EMBL" id="HCS93291.1"/>
    </source>
</evidence>